<reference evidence="1" key="2">
    <citation type="journal article" date="2023" name="Microbiol Resour">
        <title>Decontamination and Annotation of the Draft Genome Sequence of the Oomycete Lagenidium giganteum ARSEF 373.</title>
        <authorList>
            <person name="Morgan W.R."/>
            <person name="Tartar A."/>
        </authorList>
    </citation>
    <scope>NUCLEOTIDE SEQUENCE</scope>
    <source>
        <strain evidence="1">ARSEF 373</strain>
    </source>
</reference>
<comment type="caution">
    <text evidence="1">The sequence shown here is derived from an EMBL/GenBank/DDBJ whole genome shotgun (WGS) entry which is preliminary data.</text>
</comment>
<dbReference type="Proteomes" id="UP001146120">
    <property type="component" value="Unassembled WGS sequence"/>
</dbReference>
<proteinExistence type="predicted"/>
<keyword evidence="2" id="KW-1185">Reference proteome</keyword>
<evidence type="ECO:0000313" key="1">
    <source>
        <dbReference type="EMBL" id="DAZ96725.1"/>
    </source>
</evidence>
<dbReference type="AlphaFoldDB" id="A0AAV2YP30"/>
<protein>
    <submittedName>
        <fullName evidence="1">Uncharacterized protein</fullName>
    </submittedName>
</protein>
<organism evidence="1 2">
    <name type="scientific">Lagenidium giganteum</name>
    <dbReference type="NCBI Taxonomy" id="4803"/>
    <lineage>
        <taxon>Eukaryota</taxon>
        <taxon>Sar</taxon>
        <taxon>Stramenopiles</taxon>
        <taxon>Oomycota</taxon>
        <taxon>Peronosporomycetes</taxon>
        <taxon>Pythiales</taxon>
        <taxon>Pythiaceae</taxon>
    </lineage>
</organism>
<accession>A0AAV2YP30</accession>
<sequence length="176" mass="20330">MKFDNVQIHEVIEILRNSHPPGNTVCNEFGCSTVKEACDGDRATFKHQRIFSKVKLATTSPVVESNMLVFFREQDSEGRAVFVADSIDKDELYPYDTDKNIRMDTSFGWMFEPFIDSKGVQCVIMRRFVLSRCHMHQSRMSKDAKEVLLTKLSQVFEARLQRFVDLFQSRGLPPVL</sequence>
<name>A0AAV2YP30_9STRA</name>
<reference evidence="1" key="1">
    <citation type="submission" date="2022-11" db="EMBL/GenBank/DDBJ databases">
        <authorList>
            <person name="Morgan W.R."/>
            <person name="Tartar A."/>
        </authorList>
    </citation>
    <scope>NUCLEOTIDE SEQUENCE</scope>
    <source>
        <strain evidence="1">ARSEF 373</strain>
    </source>
</reference>
<gene>
    <name evidence="1" type="ORF">N0F65_011762</name>
</gene>
<evidence type="ECO:0000313" key="2">
    <source>
        <dbReference type="Proteomes" id="UP001146120"/>
    </source>
</evidence>
<dbReference type="EMBL" id="DAKRPA010000158">
    <property type="protein sequence ID" value="DAZ96725.1"/>
    <property type="molecule type" value="Genomic_DNA"/>
</dbReference>